<dbReference type="PANTHER" id="PTHR10122:SF0">
    <property type="entry name" value="CYTOCHROME C OXIDASE SUBUNIT 5B, ISOFORM A-RELATED"/>
    <property type="match status" value="1"/>
</dbReference>
<organism evidence="5">
    <name type="scientific">Phallusia mammillata</name>
    <dbReference type="NCBI Taxonomy" id="59560"/>
    <lineage>
        <taxon>Eukaryota</taxon>
        <taxon>Metazoa</taxon>
        <taxon>Chordata</taxon>
        <taxon>Tunicata</taxon>
        <taxon>Ascidiacea</taxon>
        <taxon>Phlebobranchia</taxon>
        <taxon>Ascidiidae</taxon>
        <taxon>Phallusia</taxon>
    </lineage>
</organism>
<feature type="binding site" evidence="3">
    <location>
        <position position="75"/>
    </location>
    <ligand>
        <name>Zn(2+)</name>
        <dbReference type="ChEBI" id="CHEBI:29105"/>
    </ligand>
</feature>
<accession>A0A6F9DJ20</accession>
<dbReference type="GO" id="GO:0005740">
    <property type="term" value="C:mitochondrial envelope"/>
    <property type="evidence" value="ECO:0007669"/>
    <property type="project" value="InterPro"/>
</dbReference>
<feature type="region of interest" description="Disordered" evidence="4">
    <location>
        <begin position="36"/>
        <end position="57"/>
    </location>
</feature>
<keyword evidence="2 3" id="KW-0862">Zinc</keyword>
<dbReference type="AlphaFoldDB" id="A0A6F9DJ20"/>
<evidence type="ECO:0000256" key="3">
    <source>
        <dbReference type="PIRSR" id="PIRSR602124-1"/>
    </source>
</evidence>
<proteinExistence type="evidence at transcript level"/>
<dbReference type="SUPFAM" id="SSF57802">
    <property type="entry name" value="Rubredoxin-like"/>
    <property type="match status" value="1"/>
</dbReference>
<evidence type="ECO:0000256" key="2">
    <source>
        <dbReference type="ARBA" id="ARBA00022833"/>
    </source>
</evidence>
<dbReference type="InterPro" id="IPR036972">
    <property type="entry name" value="Cyt_c_oxidase_su5b_sf"/>
</dbReference>
<feature type="binding site" evidence="3">
    <location>
        <position position="99"/>
    </location>
    <ligand>
        <name>Zn(2+)</name>
        <dbReference type="ChEBI" id="CHEBI:29105"/>
    </ligand>
</feature>
<dbReference type="PANTHER" id="PTHR10122">
    <property type="entry name" value="CYTOCHROME C OXIDASE SUBUNIT 5B, MITOCHONDRIAL"/>
    <property type="match status" value="1"/>
</dbReference>
<evidence type="ECO:0000313" key="5">
    <source>
        <dbReference type="EMBL" id="CAB3263201.1"/>
    </source>
</evidence>
<name>A0A6F9DJ20_9ASCI</name>
<dbReference type="PROSITE" id="PS51359">
    <property type="entry name" value="COX5B_2"/>
    <property type="match status" value="1"/>
</dbReference>
<feature type="compositionally biased region" description="Basic and acidic residues" evidence="4">
    <location>
        <begin position="41"/>
        <end position="57"/>
    </location>
</feature>
<gene>
    <name evidence="5" type="primary">LOC104266137</name>
</gene>
<reference evidence="5" key="1">
    <citation type="submission" date="2020-04" db="EMBL/GenBank/DDBJ databases">
        <authorList>
            <person name="Neveu A P."/>
        </authorList>
    </citation>
    <scope>NUCLEOTIDE SEQUENCE</scope>
    <source>
        <tissue evidence="5">Whole embryo</tissue>
    </source>
</reference>
<evidence type="ECO:0000256" key="4">
    <source>
        <dbReference type="SAM" id="MobiDB-lite"/>
    </source>
</evidence>
<dbReference type="GO" id="GO:0046872">
    <property type="term" value="F:metal ion binding"/>
    <property type="evidence" value="ECO:0007669"/>
    <property type="project" value="UniProtKB-KW"/>
</dbReference>
<dbReference type="GO" id="GO:0045277">
    <property type="term" value="C:respiratory chain complex IV"/>
    <property type="evidence" value="ECO:0007669"/>
    <property type="project" value="InterPro"/>
</dbReference>
<dbReference type="Gene3D" id="2.60.11.10">
    <property type="entry name" value="Cytochrome c oxidase, subunit Vb"/>
    <property type="match status" value="1"/>
</dbReference>
<keyword evidence="1 3" id="KW-0479">Metal-binding</keyword>
<dbReference type="InterPro" id="IPR002124">
    <property type="entry name" value="Cyt_c_oxidase_su5b"/>
</dbReference>
<dbReference type="GO" id="GO:0006123">
    <property type="term" value="P:mitochondrial electron transport, cytochrome c to oxygen"/>
    <property type="evidence" value="ECO:0007669"/>
    <property type="project" value="InterPro"/>
</dbReference>
<dbReference type="EMBL" id="LR787339">
    <property type="protein sequence ID" value="CAB3263201.1"/>
    <property type="molecule type" value="mRNA"/>
</dbReference>
<sequence length="154" mass="17276">MALRLFLHGLKAVCNITEGRIAASFSHLGVRNYSASQQDSKIPEPKNVADSKMNGKDSEHPVLVASHTNKCIVGCCCGPDSPTMNWFFIEEGPAQTCDCGFYFKLDKVAQDQWIPEYSRVMQVNENIPDPRYARRRMPFDYTPEVPVQDKTGSS</sequence>
<protein>
    <submittedName>
        <fullName evidence="5">Uncharacterized protein LOC104266137</fullName>
    </submittedName>
</protein>
<evidence type="ECO:0000256" key="1">
    <source>
        <dbReference type="ARBA" id="ARBA00022723"/>
    </source>
</evidence>
<feature type="region of interest" description="Disordered" evidence="4">
    <location>
        <begin position="134"/>
        <end position="154"/>
    </location>
</feature>
<feature type="binding site" evidence="3">
    <location>
        <position position="77"/>
    </location>
    <ligand>
        <name>Zn(2+)</name>
        <dbReference type="ChEBI" id="CHEBI:29105"/>
    </ligand>
</feature>
<feature type="binding site" evidence="3">
    <location>
        <position position="97"/>
    </location>
    <ligand>
        <name>Zn(2+)</name>
        <dbReference type="ChEBI" id="CHEBI:29105"/>
    </ligand>
</feature>